<protein>
    <submittedName>
        <fullName evidence="4">FecR family protein</fullName>
    </submittedName>
</protein>
<dbReference type="AlphaFoldDB" id="A0A1W2F2I3"/>
<dbReference type="PIRSF" id="PIRSF018266">
    <property type="entry name" value="FecR"/>
    <property type="match status" value="1"/>
</dbReference>
<evidence type="ECO:0000259" key="3">
    <source>
        <dbReference type="Pfam" id="PF16344"/>
    </source>
</evidence>
<keyword evidence="1" id="KW-0812">Transmembrane</keyword>
<accession>A0A1W2F2I3</accession>
<dbReference type="PANTHER" id="PTHR30273:SF2">
    <property type="entry name" value="PROTEIN FECR"/>
    <property type="match status" value="1"/>
</dbReference>
<organism evidence="4 5">
    <name type="scientific">Pedobacter nyackensis</name>
    <dbReference type="NCBI Taxonomy" id="475255"/>
    <lineage>
        <taxon>Bacteria</taxon>
        <taxon>Pseudomonadati</taxon>
        <taxon>Bacteroidota</taxon>
        <taxon>Sphingobacteriia</taxon>
        <taxon>Sphingobacteriales</taxon>
        <taxon>Sphingobacteriaceae</taxon>
        <taxon>Pedobacter</taxon>
    </lineage>
</organism>
<dbReference type="InterPro" id="IPR006860">
    <property type="entry name" value="FecR"/>
</dbReference>
<gene>
    <name evidence="4" type="ORF">SAMN04488101_11941</name>
</gene>
<dbReference type="STRING" id="475255.SAMN04488101_11941"/>
<evidence type="ECO:0000256" key="1">
    <source>
        <dbReference type="SAM" id="Phobius"/>
    </source>
</evidence>
<dbReference type="Pfam" id="PF16344">
    <property type="entry name" value="FecR_C"/>
    <property type="match status" value="1"/>
</dbReference>
<sequence length="383" mass="42806">MKQDYDKIITLIGNYNSGKIDEAGWKELEAWIALDQNNQLVFDRLTSDEKLRAELEIMHEFNAEDNFSEFERTHMAPVKRLWIRIAVAASIVLACTMGGYYYFFSEKINTQSDFAVTNDIVPGKNAATLTLANGKKIALADAHNGELAKEAGVVITKTSDGQLIYEIKDQGDLAGSKNNTLSTTRGETYRVRLPDGSLVWINAATTLSYPASFASLKKRTVELNGEAYFEVSKDKTRPFVVKTAKQQLVVLGTHFNINSYGDEEQTVTTLLEGSVKINEGTLLKPGEQAQLSDNGNITVSPANIEEALGWKNGFFLFDKDDLPAVMRQISRWYNINVKYEGEIPKASFDGKVYRNLNLSKALEVLKYANVKFRIEGKTIIIMP</sequence>
<evidence type="ECO:0000259" key="2">
    <source>
        <dbReference type="Pfam" id="PF04773"/>
    </source>
</evidence>
<feature type="transmembrane region" description="Helical" evidence="1">
    <location>
        <begin position="81"/>
        <end position="103"/>
    </location>
</feature>
<dbReference type="EMBL" id="FWYB01000019">
    <property type="protein sequence ID" value="SMD16173.1"/>
    <property type="molecule type" value="Genomic_DNA"/>
</dbReference>
<evidence type="ECO:0000313" key="5">
    <source>
        <dbReference type="Proteomes" id="UP000192678"/>
    </source>
</evidence>
<dbReference type="RefSeq" id="WP_084291913.1">
    <property type="nucleotide sequence ID" value="NZ_FWYB01000019.1"/>
</dbReference>
<feature type="domain" description="FecR protein" evidence="2">
    <location>
        <begin position="180"/>
        <end position="276"/>
    </location>
</feature>
<proteinExistence type="predicted"/>
<dbReference type="OrthoDB" id="649666at2"/>
<dbReference type="InterPro" id="IPR012373">
    <property type="entry name" value="Ferrdict_sens_TM"/>
</dbReference>
<dbReference type="GO" id="GO:0016989">
    <property type="term" value="F:sigma factor antagonist activity"/>
    <property type="evidence" value="ECO:0007669"/>
    <property type="project" value="TreeGrafter"/>
</dbReference>
<feature type="domain" description="Protein FecR C-terminal" evidence="3">
    <location>
        <begin position="315"/>
        <end position="381"/>
    </location>
</feature>
<keyword evidence="1" id="KW-1133">Transmembrane helix</keyword>
<dbReference type="Proteomes" id="UP000192678">
    <property type="component" value="Unassembled WGS sequence"/>
</dbReference>
<keyword evidence="1" id="KW-0472">Membrane</keyword>
<dbReference type="Gene3D" id="2.60.120.1440">
    <property type="match status" value="1"/>
</dbReference>
<keyword evidence="5" id="KW-1185">Reference proteome</keyword>
<name>A0A1W2F2I3_9SPHI</name>
<dbReference type="Gene3D" id="3.55.50.30">
    <property type="match status" value="1"/>
</dbReference>
<dbReference type="PANTHER" id="PTHR30273">
    <property type="entry name" value="PERIPLASMIC SIGNAL SENSOR AND SIGMA FACTOR ACTIVATOR FECR-RELATED"/>
    <property type="match status" value="1"/>
</dbReference>
<reference evidence="4 5" key="1">
    <citation type="submission" date="2017-04" db="EMBL/GenBank/DDBJ databases">
        <authorList>
            <person name="Afonso C.L."/>
            <person name="Miller P.J."/>
            <person name="Scott M.A."/>
            <person name="Spackman E."/>
            <person name="Goraichik I."/>
            <person name="Dimitrov K.M."/>
            <person name="Suarez D.L."/>
            <person name="Swayne D.E."/>
        </authorList>
    </citation>
    <scope>NUCLEOTIDE SEQUENCE [LARGE SCALE GENOMIC DNA]</scope>
    <source>
        <strain evidence="4 5">DSM 19625</strain>
    </source>
</reference>
<dbReference type="Pfam" id="PF04773">
    <property type="entry name" value="FecR"/>
    <property type="match status" value="1"/>
</dbReference>
<evidence type="ECO:0000313" key="4">
    <source>
        <dbReference type="EMBL" id="SMD16173.1"/>
    </source>
</evidence>
<dbReference type="InterPro" id="IPR032508">
    <property type="entry name" value="FecR_C"/>
</dbReference>